<evidence type="ECO:0000256" key="1">
    <source>
        <dbReference type="SAM" id="Coils"/>
    </source>
</evidence>
<name>A0A1I2ZHN8_9BACT</name>
<dbReference type="STRING" id="1436961.SAMN05421739_11361"/>
<organism evidence="2 3">
    <name type="scientific">Pontibacter chinhatensis</name>
    <dbReference type="NCBI Taxonomy" id="1436961"/>
    <lineage>
        <taxon>Bacteria</taxon>
        <taxon>Pseudomonadati</taxon>
        <taxon>Bacteroidota</taxon>
        <taxon>Cytophagia</taxon>
        <taxon>Cytophagales</taxon>
        <taxon>Hymenobacteraceae</taxon>
        <taxon>Pontibacter</taxon>
    </lineage>
</organism>
<evidence type="ECO:0000313" key="2">
    <source>
        <dbReference type="EMBL" id="SFH36641.1"/>
    </source>
</evidence>
<reference evidence="3" key="1">
    <citation type="submission" date="2016-10" db="EMBL/GenBank/DDBJ databases">
        <authorList>
            <person name="Varghese N."/>
            <person name="Submissions S."/>
        </authorList>
    </citation>
    <scope>NUCLEOTIDE SEQUENCE [LARGE SCALE GENOMIC DNA]</scope>
    <source>
        <strain evidence="3">LP51</strain>
    </source>
</reference>
<proteinExistence type="predicted"/>
<keyword evidence="1" id="KW-0175">Coiled coil</keyword>
<evidence type="ECO:0000313" key="3">
    <source>
        <dbReference type="Proteomes" id="UP000198724"/>
    </source>
</evidence>
<accession>A0A1I2ZHN8</accession>
<protein>
    <recommendedName>
        <fullName evidence="4">DUF3800 domain-containing protein</fullName>
    </recommendedName>
</protein>
<dbReference type="RefSeq" id="WP_092105531.1">
    <property type="nucleotide sequence ID" value="NZ_FOOT01000013.1"/>
</dbReference>
<evidence type="ECO:0008006" key="4">
    <source>
        <dbReference type="Google" id="ProtNLM"/>
    </source>
</evidence>
<feature type="coiled-coil region" evidence="1">
    <location>
        <begin position="31"/>
        <end position="58"/>
    </location>
</feature>
<dbReference type="Pfam" id="PF12686">
    <property type="entry name" value="DUF3800"/>
    <property type="match status" value="1"/>
</dbReference>
<dbReference type="InterPro" id="IPR024524">
    <property type="entry name" value="DUF3800"/>
</dbReference>
<gene>
    <name evidence="2" type="ORF">SAMN05421739_11361</name>
</gene>
<dbReference type="Proteomes" id="UP000198724">
    <property type="component" value="Unassembled WGS sequence"/>
</dbReference>
<dbReference type="AlphaFoldDB" id="A0A1I2ZHN8"/>
<keyword evidence="3" id="KW-1185">Reference proteome</keyword>
<sequence length="380" mass="44147">MQHNITAFADEYGNNSFDFERQGSHFIVATVICKNENLEKLKNDLDQIRKTHKFQTGEIKSSGVGPNHARRKRILNDIAKLDVAVYAVIVDKRQLFGKGFEFKKSFYKYLNNLLYKELFRTYPSLELYVDEHGGSDYMQEFKRYVEKNHPRSLFYSYDFSILDSKHSKYIQLADFVAGTLGYIYDSSKTSEHSAEFEKLLEPIVSGLNFFPREVTFKELAESNIDESFDPQIAETCYLRIHHFLEKETGSDQQKIDQISFLKLLLLYQRANAKNKYISTKEIFNHLNQSRTENLKEEYFRTKVVGALRDQGVIIASGTSGYKIPTSSKDLNNFVRHGKRIILPMLNRIKEAREAIKLATGNDLDLLGHQEFQELKILLEK</sequence>
<dbReference type="OrthoDB" id="6057352at2"/>
<dbReference type="EMBL" id="FOOT01000013">
    <property type="protein sequence ID" value="SFH36641.1"/>
    <property type="molecule type" value="Genomic_DNA"/>
</dbReference>